<reference evidence="1" key="1">
    <citation type="submission" date="2018-06" db="EMBL/GenBank/DDBJ databases">
        <authorList>
            <person name="Zhirakovskaya E."/>
        </authorList>
    </citation>
    <scope>NUCLEOTIDE SEQUENCE</scope>
</reference>
<dbReference type="EMBL" id="UOFX01000044">
    <property type="protein sequence ID" value="VAX08897.1"/>
    <property type="molecule type" value="Genomic_DNA"/>
</dbReference>
<name>A0A3B1BW99_9ZZZZ</name>
<sequence length="276" mass="31496">MVIYERPPKHTMKLFSFRNLRILILLGLLAAIAIYSKSQLLTSTAWLEPLQVVIYPINADGDPKTTLYIRNLHTDRFSDIDAFMVREGKKFNTLEKNPTHTRLGAEVMEQPPVPPDLASRTAFSTMLWSLKLRYWVWQNTPDDASNINRVRIFVLYYQGTEDKPLQHSLGLQKGLLGIVHAFAKKKMDKRNNIVITHELLHTVGATDKYDTNNQPIYPQGYAQPNRKPRYPQYRAEIMSARIPSSSTESEMASSLKKCVIGPSTAKDINWLGANTH</sequence>
<protein>
    <submittedName>
        <fullName evidence="1">Uncharacterized protein</fullName>
    </submittedName>
</protein>
<dbReference type="AlphaFoldDB" id="A0A3B1BW99"/>
<gene>
    <name evidence="1" type="ORF">MNBD_GAMMA26-2161</name>
</gene>
<evidence type="ECO:0000313" key="1">
    <source>
        <dbReference type="EMBL" id="VAX08897.1"/>
    </source>
</evidence>
<organism evidence="1">
    <name type="scientific">hydrothermal vent metagenome</name>
    <dbReference type="NCBI Taxonomy" id="652676"/>
    <lineage>
        <taxon>unclassified sequences</taxon>
        <taxon>metagenomes</taxon>
        <taxon>ecological metagenomes</taxon>
    </lineage>
</organism>
<accession>A0A3B1BW99</accession>
<proteinExistence type="predicted"/>